<dbReference type="PANTHER" id="PTHR22993">
    <property type="entry name" value="FORMAMIDOPYRIMIDINE-DNA GLYCOSYLASE"/>
    <property type="match status" value="1"/>
</dbReference>
<evidence type="ECO:0000256" key="2">
    <source>
        <dbReference type="ARBA" id="ARBA00001947"/>
    </source>
</evidence>
<dbReference type="EMBL" id="JAAZNL010000032">
    <property type="protein sequence ID" value="NMB70157.1"/>
    <property type="molecule type" value="Genomic_DNA"/>
</dbReference>
<dbReference type="NCBIfam" id="NF002211">
    <property type="entry name" value="PRK01103.1"/>
    <property type="match status" value="1"/>
</dbReference>
<dbReference type="GO" id="GO:0034039">
    <property type="term" value="F:8-oxo-7,8-dihydroguanine DNA N-glycosylase activity"/>
    <property type="evidence" value="ECO:0007669"/>
    <property type="project" value="TreeGrafter"/>
</dbReference>
<dbReference type="AlphaFoldDB" id="A0A7X9DKN1"/>
<dbReference type="EC" id="3.2.2.23" evidence="19"/>
<comment type="similarity">
    <text evidence="3">Belongs to the FPG family.</text>
</comment>
<dbReference type="SMART" id="SM00898">
    <property type="entry name" value="Fapy_DNA_glyco"/>
    <property type="match status" value="1"/>
</dbReference>
<reference evidence="19 20" key="1">
    <citation type="journal article" date="2020" name="Biotechnol. Biofuels">
        <title>New insights from the biogas microbiome by comprehensive genome-resolved metagenomics of nearly 1600 species originating from multiple anaerobic digesters.</title>
        <authorList>
            <person name="Campanaro S."/>
            <person name="Treu L."/>
            <person name="Rodriguez-R L.M."/>
            <person name="Kovalovszki A."/>
            <person name="Ziels R.M."/>
            <person name="Maus I."/>
            <person name="Zhu X."/>
            <person name="Kougias P.G."/>
            <person name="Basile A."/>
            <person name="Luo G."/>
            <person name="Schluter A."/>
            <person name="Konstantinidis K.T."/>
            <person name="Angelidaki I."/>
        </authorList>
    </citation>
    <scope>NUCLEOTIDE SEQUENCE [LARGE SCALE GENOMIC DNA]</scope>
    <source>
        <strain evidence="19">AS27yjCOA_165</strain>
    </source>
</reference>
<accession>A0A7X9DKN1</accession>
<dbReference type="Proteomes" id="UP000526033">
    <property type="component" value="Unassembled WGS sequence"/>
</dbReference>
<dbReference type="PANTHER" id="PTHR22993:SF9">
    <property type="entry name" value="FORMAMIDOPYRIMIDINE-DNA GLYCOSYLASE"/>
    <property type="match status" value="1"/>
</dbReference>
<dbReference type="FunFam" id="1.10.8.50:FF:000003">
    <property type="entry name" value="Formamidopyrimidine-DNA glycosylase"/>
    <property type="match status" value="1"/>
</dbReference>
<dbReference type="InterPro" id="IPR000214">
    <property type="entry name" value="Znf_DNA_glyclase/AP_lyase"/>
</dbReference>
<dbReference type="GO" id="GO:0140078">
    <property type="term" value="F:class I DNA-(apurinic or apyrimidinic site) endonuclease activity"/>
    <property type="evidence" value="ECO:0007669"/>
    <property type="project" value="UniProtKB-EC"/>
</dbReference>
<keyword evidence="10" id="KW-0238">DNA-binding</keyword>
<dbReference type="InterPro" id="IPR035937">
    <property type="entry name" value="FPG_N"/>
</dbReference>
<keyword evidence="8 19" id="KW-0378">Hydrolase</keyword>
<sequence length="273" mass="30358">MPELPEVHTITNDLKKSIIGAQILDVKIDPQYKVIPDNNSFVKLVKGKKITGVSRIAKNILIELENTGILHFHLAMTGRILLRDKKTPDNWTRVVFLLKADNYSRILKFSDMRMFGKVGFYADLAGSNLLKKYGPDLIFATPDLDSFSKAIKNKKSSIKNVLLDQSVVAGLGNIYATEALFLAGIDPSRLSNTLSKDELQKLLTAAITVLNEGIAHRGSTLPDKMYVDIFGNPGSYQEHFKIYLKDKCPRCGSGVLNTKINGRSTYHCPSCQK</sequence>
<comment type="caution">
    <text evidence="19">The sequence shown here is derived from an EMBL/GenBank/DDBJ whole genome shotgun (WGS) entry which is preliminary data.</text>
</comment>
<keyword evidence="11" id="KW-0234">DNA repair</keyword>
<evidence type="ECO:0000256" key="10">
    <source>
        <dbReference type="ARBA" id="ARBA00023125"/>
    </source>
</evidence>
<comment type="catalytic activity">
    <reaction evidence="15">
        <text>2'-deoxyribonucleotide-(2'-deoxyribose 5'-phosphate)-2'-deoxyribonucleotide-DNA = a 3'-end 2'-deoxyribonucleotide-(2,3-dehydro-2,3-deoxyribose 5'-phosphate)-DNA + a 5'-end 5'-phospho-2'-deoxyribonucleoside-DNA + H(+)</text>
        <dbReference type="Rhea" id="RHEA:66592"/>
        <dbReference type="Rhea" id="RHEA-COMP:13180"/>
        <dbReference type="Rhea" id="RHEA-COMP:16897"/>
        <dbReference type="Rhea" id="RHEA-COMP:17067"/>
        <dbReference type="ChEBI" id="CHEBI:15378"/>
        <dbReference type="ChEBI" id="CHEBI:136412"/>
        <dbReference type="ChEBI" id="CHEBI:157695"/>
        <dbReference type="ChEBI" id="CHEBI:167181"/>
        <dbReference type="EC" id="4.2.99.18"/>
    </reaction>
</comment>
<organism evidence="19 20">
    <name type="scientific">candidate division WWE3 bacterium</name>
    <dbReference type="NCBI Taxonomy" id="2053526"/>
    <lineage>
        <taxon>Bacteria</taxon>
        <taxon>Katanobacteria</taxon>
    </lineage>
</organism>
<evidence type="ECO:0000256" key="4">
    <source>
        <dbReference type="ARBA" id="ARBA00011245"/>
    </source>
</evidence>
<dbReference type="SMART" id="SM01232">
    <property type="entry name" value="H2TH"/>
    <property type="match status" value="1"/>
</dbReference>
<comment type="cofactor">
    <cofactor evidence="2">
        <name>Zn(2+)</name>
        <dbReference type="ChEBI" id="CHEBI:29105"/>
    </cofactor>
</comment>
<evidence type="ECO:0000313" key="20">
    <source>
        <dbReference type="Proteomes" id="UP000526033"/>
    </source>
</evidence>
<dbReference type="GO" id="GO:0008270">
    <property type="term" value="F:zinc ion binding"/>
    <property type="evidence" value="ECO:0007669"/>
    <property type="project" value="UniProtKB-KW"/>
</dbReference>
<dbReference type="InterPro" id="IPR020629">
    <property type="entry name" value="FPG_Glyclase"/>
</dbReference>
<dbReference type="SUPFAM" id="SSF46946">
    <property type="entry name" value="S13-like H2TH domain"/>
    <property type="match status" value="1"/>
</dbReference>
<feature type="domain" description="Formamidopyrimidine-DNA glycosylase catalytic" evidence="18">
    <location>
        <begin position="2"/>
        <end position="116"/>
    </location>
</feature>
<dbReference type="NCBIfam" id="TIGR00577">
    <property type="entry name" value="fpg"/>
    <property type="match status" value="1"/>
</dbReference>
<evidence type="ECO:0000256" key="15">
    <source>
        <dbReference type="ARBA" id="ARBA00044632"/>
    </source>
</evidence>
<evidence type="ECO:0000256" key="8">
    <source>
        <dbReference type="ARBA" id="ARBA00022801"/>
    </source>
</evidence>
<gene>
    <name evidence="19" type="primary">mutM</name>
    <name evidence="19" type="ORF">GYA27_03080</name>
</gene>
<name>A0A7X9DKN1_UNCKA</name>
<evidence type="ECO:0000259" key="17">
    <source>
        <dbReference type="PROSITE" id="PS51066"/>
    </source>
</evidence>
<proteinExistence type="inferred from homology"/>
<evidence type="ECO:0000256" key="3">
    <source>
        <dbReference type="ARBA" id="ARBA00009409"/>
    </source>
</evidence>
<comment type="catalytic activity">
    <reaction evidence="1">
        <text>Hydrolysis of DNA containing ring-opened 7-methylguanine residues, releasing 2,6-diamino-4-hydroxy-5-(N-methyl)formamidopyrimidine.</text>
        <dbReference type="EC" id="3.2.2.23"/>
    </reaction>
</comment>
<keyword evidence="12 19" id="KW-0456">Lyase</keyword>
<keyword evidence="9" id="KW-0862">Zinc</keyword>
<protein>
    <submittedName>
        <fullName evidence="19">Bifunctional DNA-formamidopyrimidine glycosylase/DNA-(Apurinic or apyrimidinic site) lyase</fullName>
        <ecNumber evidence="19">3.2.2.23</ecNumber>
        <ecNumber evidence="19">4.2.99.18</ecNumber>
    </submittedName>
</protein>
<keyword evidence="6" id="KW-0227">DNA damage</keyword>
<dbReference type="GO" id="GO:0003684">
    <property type="term" value="F:damaged DNA binding"/>
    <property type="evidence" value="ECO:0007669"/>
    <property type="project" value="InterPro"/>
</dbReference>
<dbReference type="InterPro" id="IPR010979">
    <property type="entry name" value="Ribosomal_uS13-like_H2TH"/>
</dbReference>
<keyword evidence="14 19" id="KW-0326">Glycosidase</keyword>
<dbReference type="InterPro" id="IPR015886">
    <property type="entry name" value="H2TH_FPG"/>
</dbReference>
<keyword evidence="5" id="KW-0479">Metal-binding</keyword>
<feature type="domain" description="FPG-type" evidence="17">
    <location>
        <begin position="241"/>
        <end position="273"/>
    </location>
</feature>
<dbReference type="PROSITE" id="PS51068">
    <property type="entry name" value="FPG_CAT"/>
    <property type="match status" value="1"/>
</dbReference>
<dbReference type="InterPro" id="IPR012319">
    <property type="entry name" value="FPG_cat"/>
</dbReference>
<evidence type="ECO:0000313" key="19">
    <source>
        <dbReference type="EMBL" id="NMB70157.1"/>
    </source>
</evidence>
<dbReference type="PROSITE" id="PS51066">
    <property type="entry name" value="ZF_FPG_2"/>
    <property type="match status" value="1"/>
</dbReference>
<dbReference type="SUPFAM" id="SSF81624">
    <property type="entry name" value="N-terminal domain of MutM-like DNA repair proteins"/>
    <property type="match status" value="1"/>
</dbReference>
<evidence type="ECO:0000256" key="7">
    <source>
        <dbReference type="ARBA" id="ARBA00022771"/>
    </source>
</evidence>
<dbReference type="CDD" id="cd08966">
    <property type="entry name" value="EcFpg-like_N"/>
    <property type="match status" value="1"/>
</dbReference>
<dbReference type="EC" id="4.2.99.18" evidence="19"/>
<evidence type="ECO:0000256" key="1">
    <source>
        <dbReference type="ARBA" id="ARBA00001668"/>
    </source>
</evidence>
<keyword evidence="7 16" id="KW-0863">Zinc-finger</keyword>
<evidence type="ECO:0000256" key="9">
    <source>
        <dbReference type="ARBA" id="ARBA00022833"/>
    </source>
</evidence>
<evidence type="ECO:0000256" key="16">
    <source>
        <dbReference type="PROSITE-ProRule" id="PRU00391"/>
    </source>
</evidence>
<evidence type="ECO:0000256" key="6">
    <source>
        <dbReference type="ARBA" id="ARBA00022763"/>
    </source>
</evidence>
<dbReference type="Pfam" id="PF06831">
    <property type="entry name" value="H2TH"/>
    <property type="match status" value="1"/>
</dbReference>
<dbReference type="SUPFAM" id="SSF57716">
    <property type="entry name" value="Glucocorticoid receptor-like (DNA-binding domain)"/>
    <property type="match status" value="1"/>
</dbReference>
<evidence type="ECO:0000256" key="12">
    <source>
        <dbReference type="ARBA" id="ARBA00023239"/>
    </source>
</evidence>
<keyword evidence="13" id="KW-0511">Multifunctional enzyme</keyword>
<dbReference type="GO" id="GO:0006284">
    <property type="term" value="P:base-excision repair"/>
    <property type="evidence" value="ECO:0007669"/>
    <property type="project" value="InterPro"/>
</dbReference>
<evidence type="ECO:0000256" key="14">
    <source>
        <dbReference type="ARBA" id="ARBA00023295"/>
    </source>
</evidence>
<dbReference type="Gene3D" id="1.10.8.50">
    <property type="match status" value="1"/>
</dbReference>
<dbReference type="Pfam" id="PF01149">
    <property type="entry name" value="Fapy_DNA_glyco"/>
    <property type="match status" value="1"/>
</dbReference>
<evidence type="ECO:0000256" key="11">
    <source>
        <dbReference type="ARBA" id="ARBA00023204"/>
    </source>
</evidence>
<evidence type="ECO:0000259" key="18">
    <source>
        <dbReference type="PROSITE" id="PS51068"/>
    </source>
</evidence>
<comment type="subunit">
    <text evidence="4">Monomer.</text>
</comment>
<dbReference type="Gene3D" id="3.20.190.10">
    <property type="entry name" value="MutM-like, N-terminal"/>
    <property type="match status" value="1"/>
</dbReference>
<evidence type="ECO:0000256" key="13">
    <source>
        <dbReference type="ARBA" id="ARBA00023268"/>
    </source>
</evidence>
<evidence type="ECO:0000256" key="5">
    <source>
        <dbReference type="ARBA" id="ARBA00022723"/>
    </source>
</evidence>